<dbReference type="Gene3D" id="3.40.960.10">
    <property type="entry name" value="VSR Endonuclease"/>
    <property type="match status" value="1"/>
</dbReference>
<gene>
    <name evidence="2" type="ORF">CWO92_23525</name>
</gene>
<reference evidence="2 3" key="1">
    <citation type="submission" date="2017-11" db="EMBL/GenBank/DDBJ databases">
        <title>Bacillus camelliae sp. nov., isolated from pu'er tea.</title>
        <authorList>
            <person name="Niu L."/>
        </authorList>
    </citation>
    <scope>NUCLEOTIDE SEQUENCE [LARGE SCALE GENOMIC DNA]</scope>
    <source>
        <strain evidence="2 3">7578-1</strain>
    </source>
</reference>
<dbReference type="SMART" id="SM00746">
    <property type="entry name" value="TRASH"/>
    <property type="match status" value="3"/>
</dbReference>
<keyword evidence="3" id="KW-1185">Reference proteome</keyword>
<evidence type="ECO:0000259" key="1">
    <source>
        <dbReference type="SMART" id="SM00746"/>
    </source>
</evidence>
<dbReference type="AlphaFoldDB" id="A0A2N3LDF6"/>
<proteinExistence type="predicted"/>
<evidence type="ECO:0000313" key="3">
    <source>
        <dbReference type="Proteomes" id="UP000233440"/>
    </source>
</evidence>
<protein>
    <recommendedName>
        <fullName evidence="1">TRASH domain-containing protein</fullName>
    </recommendedName>
</protein>
<dbReference type="InterPro" id="IPR011335">
    <property type="entry name" value="Restrct_endonuc-II-like"/>
</dbReference>
<feature type="domain" description="TRASH" evidence="1">
    <location>
        <begin position="53"/>
        <end position="87"/>
    </location>
</feature>
<dbReference type="InterPro" id="IPR011017">
    <property type="entry name" value="TRASH_dom"/>
</dbReference>
<dbReference type="OrthoDB" id="9757917at2"/>
<dbReference type="RefSeq" id="WP_101356632.1">
    <property type="nucleotide sequence ID" value="NZ_PIQO01000035.1"/>
</dbReference>
<dbReference type="SUPFAM" id="SSF52980">
    <property type="entry name" value="Restriction endonuclease-like"/>
    <property type="match status" value="1"/>
</dbReference>
<dbReference type="EMBL" id="PIQO01000035">
    <property type="protein sequence ID" value="PKR82605.1"/>
    <property type="molecule type" value="Genomic_DNA"/>
</dbReference>
<sequence>MIVEGQKVQARWHHSNKDWYIVKGYHFTKLGEFFTVRVEDLQENSKVEISVICDFCSSHYNLKNSIAVSREHHFCDRNCYNSYRRINGSPNNTRVKLDCFNCGKEIEVKKYRYDAVLNGEQEFITCSRQCQNELIGKNNRGKNNRNYKGNVKKTCEVCGEGFEVAQNRKDKARFCSKECQIKFLNSEPVNHVRWVSFNKNKTNTKPQRIVNEMLEQLNIAYENEHICTYYAIDNYLSSHNLMIEVMGDYWHSSHLRFPNISEFKEMNFKNMKKDKQKHTFIRNQYGVEILYLWESDIVNNAELVISLIKEYVSSNGKLRDYHSFNYTLIKNKLMLNNDVIVPYFLRKHSELKIS</sequence>
<feature type="domain" description="TRASH" evidence="1">
    <location>
        <begin position="99"/>
        <end position="138"/>
    </location>
</feature>
<accession>A0A2N3LDF6</accession>
<evidence type="ECO:0000313" key="2">
    <source>
        <dbReference type="EMBL" id="PKR82605.1"/>
    </source>
</evidence>
<comment type="caution">
    <text evidence="2">The sequence shown here is derived from an EMBL/GenBank/DDBJ whole genome shotgun (WGS) entry which is preliminary data.</text>
</comment>
<feature type="domain" description="TRASH" evidence="1">
    <location>
        <begin position="155"/>
        <end position="187"/>
    </location>
</feature>
<dbReference type="Proteomes" id="UP000233440">
    <property type="component" value="Unassembled WGS sequence"/>
</dbReference>
<name>A0A2N3LDF6_9BACI</name>
<organism evidence="2 3">
    <name type="scientific">Heyndrickxia camelliae</name>
    <dbReference type="NCBI Taxonomy" id="1707093"/>
    <lineage>
        <taxon>Bacteria</taxon>
        <taxon>Bacillati</taxon>
        <taxon>Bacillota</taxon>
        <taxon>Bacilli</taxon>
        <taxon>Bacillales</taxon>
        <taxon>Bacillaceae</taxon>
        <taxon>Heyndrickxia</taxon>
    </lineage>
</organism>